<name>A0A0A9H720_ARUDO</name>
<accession>A0A0A9H720</accession>
<evidence type="ECO:0000313" key="1">
    <source>
        <dbReference type="EMBL" id="JAE30626.1"/>
    </source>
</evidence>
<reference evidence="1" key="1">
    <citation type="submission" date="2014-09" db="EMBL/GenBank/DDBJ databases">
        <authorList>
            <person name="Magalhaes I.L.F."/>
            <person name="Oliveira U."/>
            <person name="Santos F.R."/>
            <person name="Vidigal T.H.D.A."/>
            <person name="Brescovit A.D."/>
            <person name="Santos A.J."/>
        </authorList>
    </citation>
    <scope>NUCLEOTIDE SEQUENCE</scope>
    <source>
        <tissue evidence="1">Shoot tissue taken approximately 20 cm above the soil surface</tissue>
    </source>
</reference>
<organism evidence="1">
    <name type="scientific">Arundo donax</name>
    <name type="common">Giant reed</name>
    <name type="synonym">Donax arundinaceus</name>
    <dbReference type="NCBI Taxonomy" id="35708"/>
    <lineage>
        <taxon>Eukaryota</taxon>
        <taxon>Viridiplantae</taxon>
        <taxon>Streptophyta</taxon>
        <taxon>Embryophyta</taxon>
        <taxon>Tracheophyta</taxon>
        <taxon>Spermatophyta</taxon>
        <taxon>Magnoliopsida</taxon>
        <taxon>Liliopsida</taxon>
        <taxon>Poales</taxon>
        <taxon>Poaceae</taxon>
        <taxon>PACMAD clade</taxon>
        <taxon>Arundinoideae</taxon>
        <taxon>Arundineae</taxon>
        <taxon>Arundo</taxon>
    </lineage>
</organism>
<reference evidence="1" key="2">
    <citation type="journal article" date="2015" name="Data Brief">
        <title>Shoot transcriptome of the giant reed, Arundo donax.</title>
        <authorList>
            <person name="Barrero R.A."/>
            <person name="Guerrero F.D."/>
            <person name="Moolhuijzen P."/>
            <person name="Goolsby J.A."/>
            <person name="Tidwell J."/>
            <person name="Bellgard S.E."/>
            <person name="Bellgard M.I."/>
        </authorList>
    </citation>
    <scope>NUCLEOTIDE SEQUENCE</scope>
    <source>
        <tissue evidence="1">Shoot tissue taken approximately 20 cm above the soil surface</tissue>
    </source>
</reference>
<proteinExistence type="predicted"/>
<protein>
    <submittedName>
        <fullName evidence="1">Uncharacterized protein</fullName>
    </submittedName>
</protein>
<dbReference type="EMBL" id="GBRH01167270">
    <property type="protein sequence ID" value="JAE30626.1"/>
    <property type="molecule type" value="Transcribed_RNA"/>
</dbReference>
<sequence length="31" mass="3759">MLDFRWYGQLIQFIGPKERKISCNLCQDRTV</sequence>
<dbReference type="AlphaFoldDB" id="A0A0A9H720"/>